<dbReference type="SUPFAM" id="SSF51182">
    <property type="entry name" value="RmlC-like cupins"/>
    <property type="match status" value="1"/>
</dbReference>
<dbReference type="AlphaFoldDB" id="A0A382E249"/>
<feature type="domain" description="Cupin type-2" evidence="4">
    <location>
        <begin position="230"/>
        <end position="296"/>
    </location>
</feature>
<dbReference type="PANTHER" id="PTHR41517:SF1">
    <property type="entry name" value="CUPIN"/>
    <property type="match status" value="1"/>
</dbReference>
<dbReference type="EMBL" id="UINC01042343">
    <property type="protein sequence ID" value="SVB44846.1"/>
    <property type="molecule type" value="Genomic_DNA"/>
</dbReference>
<dbReference type="InterPro" id="IPR047183">
    <property type="entry name" value="GDO-like"/>
</dbReference>
<name>A0A382E249_9ZZZZ</name>
<dbReference type="GO" id="GO:0051213">
    <property type="term" value="F:dioxygenase activity"/>
    <property type="evidence" value="ECO:0007669"/>
    <property type="project" value="UniProtKB-KW"/>
</dbReference>
<gene>
    <name evidence="5" type="ORF">METZ01_LOCUS197700</name>
</gene>
<organism evidence="5">
    <name type="scientific">marine metagenome</name>
    <dbReference type="NCBI Taxonomy" id="408172"/>
    <lineage>
        <taxon>unclassified sequences</taxon>
        <taxon>metagenomes</taxon>
        <taxon>ecological metagenomes</taxon>
    </lineage>
</organism>
<proteinExistence type="predicted"/>
<accession>A0A382E249</accession>
<keyword evidence="1" id="KW-0223">Dioxygenase</keyword>
<dbReference type="InterPro" id="IPR013096">
    <property type="entry name" value="Cupin_2"/>
</dbReference>
<keyword evidence="2" id="KW-0560">Oxidoreductase</keyword>
<dbReference type="Pfam" id="PF07883">
    <property type="entry name" value="Cupin_2"/>
    <property type="match status" value="1"/>
</dbReference>
<reference evidence="5" key="1">
    <citation type="submission" date="2018-05" db="EMBL/GenBank/DDBJ databases">
        <authorList>
            <person name="Lanie J.A."/>
            <person name="Ng W.-L."/>
            <person name="Kazmierczak K.M."/>
            <person name="Andrzejewski T.M."/>
            <person name="Davidsen T.M."/>
            <person name="Wayne K.J."/>
            <person name="Tettelin H."/>
            <person name="Glass J.I."/>
            <person name="Rusch D."/>
            <person name="Podicherti R."/>
            <person name="Tsui H.-C.T."/>
            <person name="Winkler M.E."/>
        </authorList>
    </citation>
    <scope>NUCLEOTIDE SEQUENCE</scope>
</reference>
<feature type="region of interest" description="Disordered" evidence="3">
    <location>
        <begin position="1"/>
        <end position="26"/>
    </location>
</feature>
<evidence type="ECO:0000313" key="5">
    <source>
        <dbReference type="EMBL" id="SVB44846.1"/>
    </source>
</evidence>
<dbReference type="PANTHER" id="PTHR41517">
    <property type="entry name" value="1,2-DIOXYGENASE PROTEIN-RELATED"/>
    <property type="match status" value="1"/>
</dbReference>
<dbReference type="Gene3D" id="2.60.120.10">
    <property type="entry name" value="Jelly Rolls"/>
    <property type="match status" value="2"/>
</dbReference>
<evidence type="ECO:0000259" key="4">
    <source>
        <dbReference type="Pfam" id="PF07883"/>
    </source>
</evidence>
<dbReference type="InterPro" id="IPR014710">
    <property type="entry name" value="RmlC-like_jellyroll"/>
</dbReference>
<feature type="compositionally biased region" description="Polar residues" evidence="3">
    <location>
        <begin position="1"/>
        <end position="20"/>
    </location>
</feature>
<sequence length="313" mass="34877">MNHTTTSEVFAMSSTVTTTRQTDRPETRAHFYDPENFFDFQLPAVPRRQFLAERDQAFATDTATSEILLDISETLGTTYPVTTPLLLARYLRIRSGENMALTRRASAEVLYVLRGHGLSEGFGEAISWVAGDALCFPGGDEIIHSATDDAVLFGVCNEPLLAFEDLEPPRGGHVQVLPTHWRKSEMDVRFEKIFKRPDSEQASGRALQLATESMAPTRQPIPSMNVAINTLEPGKDQRSHRHNGAAITLAIEGAGTHSMIENERIDWVTGAAQITPATELHSHHNRGDRRMESLVVQDEGLHFYTRTTGFSWD</sequence>
<evidence type="ECO:0000256" key="2">
    <source>
        <dbReference type="ARBA" id="ARBA00023002"/>
    </source>
</evidence>
<evidence type="ECO:0000256" key="1">
    <source>
        <dbReference type="ARBA" id="ARBA00022964"/>
    </source>
</evidence>
<protein>
    <recommendedName>
        <fullName evidence="4">Cupin type-2 domain-containing protein</fullName>
    </recommendedName>
</protein>
<dbReference type="InterPro" id="IPR011051">
    <property type="entry name" value="RmlC_Cupin_sf"/>
</dbReference>
<evidence type="ECO:0000256" key="3">
    <source>
        <dbReference type="SAM" id="MobiDB-lite"/>
    </source>
</evidence>